<dbReference type="PANTHER" id="PTHR38686">
    <property type="entry name" value="APOLIPOPROTEIN N-ACYLTRANSFERASE"/>
    <property type="match status" value="1"/>
</dbReference>
<dbReference type="Proteomes" id="UP000253083">
    <property type="component" value="Unassembled WGS sequence"/>
</dbReference>
<feature type="transmembrane region" description="Helical" evidence="9">
    <location>
        <begin position="83"/>
        <end position="107"/>
    </location>
</feature>
<dbReference type="InterPro" id="IPR004563">
    <property type="entry name" value="Apolipo_AcylTrfase"/>
</dbReference>
<accession>A0A395JIE6</accession>
<dbReference type="FunCoup" id="A0A395JIE6">
    <property type="interactions" value="301"/>
</dbReference>
<evidence type="ECO:0000313" key="11">
    <source>
        <dbReference type="EMBL" id="RBP49643.1"/>
    </source>
</evidence>
<dbReference type="Gene3D" id="3.60.110.10">
    <property type="entry name" value="Carbon-nitrogen hydrolase"/>
    <property type="match status" value="1"/>
</dbReference>
<dbReference type="GO" id="GO:0005886">
    <property type="term" value="C:plasma membrane"/>
    <property type="evidence" value="ECO:0007669"/>
    <property type="project" value="UniProtKB-SubCell"/>
</dbReference>
<feature type="transmembrane region" description="Helical" evidence="9">
    <location>
        <begin position="157"/>
        <end position="181"/>
    </location>
</feature>
<keyword evidence="7 9" id="KW-0472">Membrane</keyword>
<evidence type="ECO:0000259" key="10">
    <source>
        <dbReference type="PROSITE" id="PS50263"/>
    </source>
</evidence>
<evidence type="ECO:0000256" key="6">
    <source>
        <dbReference type="ARBA" id="ARBA00022989"/>
    </source>
</evidence>
<dbReference type="HAMAP" id="MF_01148">
    <property type="entry name" value="Lnt"/>
    <property type="match status" value="1"/>
</dbReference>
<evidence type="ECO:0000313" key="12">
    <source>
        <dbReference type="Proteomes" id="UP000253083"/>
    </source>
</evidence>
<dbReference type="InterPro" id="IPR003010">
    <property type="entry name" value="C-N_Hydrolase"/>
</dbReference>
<dbReference type="UniPathway" id="UPA00666"/>
<sequence>MKNSGWRGLGASFVSGALLVLAFAPFGFWLLAPLCMVAFFSQLINSSPKVAMLRGLAFGLGLYGFGVSWVYVSLSTYGGMPFWMGSIAVLGFAGILASLIAIMAWLVARSTPAGSTLRLFMLPFAWCVFEWLKSWVLTGFPWLDLGYTQTDTWLSGWAPIGGVYLVSFMVCLISVLTSAIFKTREYRMIPLIAALIGLSWSANYINWTKDDGTALRVAIVQADVPINQKWQSDSRARVIENYRTQSRALAAGSQLDLVVWPETALPIHLQHLTPEFWQTSVPVGTALLTGLIDTPSLLDHAPSYDRSYNAAALVCNVEDGVPQVYRKRHLVPFGEYLPLRFLFQWVLDYLELPMSDFYAGSGMQPLSCGSRIKIGLSICYEDAFADEYRRYLGDAGILVNIGEDAWFGDSFAPHQRLQMAQMRARELSRPMVRSANSGPSAFIDHRGVITAQSLQFTQANLVERVYPQIGTTWYYRFGSWIVLFSGIIWLLAGLLSIVTASRSNTGR</sequence>
<dbReference type="Pfam" id="PF00795">
    <property type="entry name" value="CN_hydrolase"/>
    <property type="match status" value="1"/>
</dbReference>
<organism evidence="11 12">
    <name type="scientific">Arenicella xantha</name>
    <dbReference type="NCBI Taxonomy" id="644221"/>
    <lineage>
        <taxon>Bacteria</taxon>
        <taxon>Pseudomonadati</taxon>
        <taxon>Pseudomonadota</taxon>
        <taxon>Gammaproteobacteria</taxon>
        <taxon>Arenicellales</taxon>
        <taxon>Arenicellaceae</taxon>
        <taxon>Arenicella</taxon>
    </lineage>
</organism>
<keyword evidence="4 9" id="KW-0808">Transferase</keyword>
<dbReference type="EMBL" id="QNRT01000003">
    <property type="protein sequence ID" value="RBP49643.1"/>
    <property type="molecule type" value="Genomic_DNA"/>
</dbReference>
<dbReference type="Pfam" id="PF20154">
    <property type="entry name" value="LNT_N"/>
    <property type="match status" value="1"/>
</dbReference>
<evidence type="ECO:0000256" key="4">
    <source>
        <dbReference type="ARBA" id="ARBA00022679"/>
    </source>
</evidence>
<dbReference type="NCBIfam" id="TIGR00546">
    <property type="entry name" value="lnt"/>
    <property type="match status" value="1"/>
</dbReference>
<name>A0A395JIE6_9GAMM</name>
<evidence type="ECO:0000256" key="9">
    <source>
        <dbReference type="HAMAP-Rule" id="MF_01148"/>
    </source>
</evidence>
<comment type="catalytic activity">
    <reaction evidence="9">
        <text>N-terminal S-1,2-diacyl-sn-glyceryl-L-cysteinyl-[lipoprotein] + a glycerophospholipid = N-acyl-S-1,2-diacyl-sn-glyceryl-L-cysteinyl-[lipoprotein] + a 2-acyl-sn-glycero-3-phospholipid + H(+)</text>
        <dbReference type="Rhea" id="RHEA:48228"/>
        <dbReference type="Rhea" id="RHEA-COMP:14681"/>
        <dbReference type="Rhea" id="RHEA-COMP:14684"/>
        <dbReference type="ChEBI" id="CHEBI:15378"/>
        <dbReference type="ChEBI" id="CHEBI:136912"/>
        <dbReference type="ChEBI" id="CHEBI:140656"/>
        <dbReference type="ChEBI" id="CHEBI:140657"/>
        <dbReference type="ChEBI" id="CHEBI:140660"/>
        <dbReference type="EC" id="2.3.1.269"/>
    </reaction>
</comment>
<comment type="subcellular location">
    <subcellularLocation>
        <location evidence="1 9">Cell membrane</location>
        <topology evidence="1 9">Multi-pass membrane protein</topology>
    </subcellularLocation>
</comment>
<dbReference type="CDD" id="cd07571">
    <property type="entry name" value="ALP_N-acyl_transferase"/>
    <property type="match status" value="1"/>
</dbReference>
<evidence type="ECO:0000256" key="1">
    <source>
        <dbReference type="ARBA" id="ARBA00004651"/>
    </source>
</evidence>
<keyword evidence="12" id="KW-1185">Reference proteome</keyword>
<feature type="transmembrane region" description="Helical" evidence="9">
    <location>
        <begin position="119"/>
        <end position="137"/>
    </location>
</feature>
<dbReference type="InParanoid" id="A0A395JIE6"/>
<evidence type="ECO:0000256" key="8">
    <source>
        <dbReference type="ARBA" id="ARBA00023315"/>
    </source>
</evidence>
<keyword evidence="5 9" id="KW-0812">Transmembrane</keyword>
<dbReference type="EC" id="2.3.1.269" evidence="9"/>
<feature type="transmembrane region" description="Helical" evidence="9">
    <location>
        <begin position="473"/>
        <end position="498"/>
    </location>
</feature>
<evidence type="ECO:0000256" key="2">
    <source>
        <dbReference type="ARBA" id="ARBA00010065"/>
    </source>
</evidence>
<gene>
    <name evidence="9" type="primary">lnt</name>
    <name evidence="11" type="ORF">DFR28_10368</name>
</gene>
<dbReference type="GO" id="GO:0016410">
    <property type="term" value="F:N-acyltransferase activity"/>
    <property type="evidence" value="ECO:0007669"/>
    <property type="project" value="UniProtKB-UniRule"/>
</dbReference>
<dbReference type="RefSeq" id="WP_113954649.1">
    <property type="nucleotide sequence ID" value="NZ_QNRT01000003.1"/>
</dbReference>
<dbReference type="PANTHER" id="PTHR38686:SF1">
    <property type="entry name" value="APOLIPOPROTEIN N-ACYLTRANSFERASE"/>
    <property type="match status" value="1"/>
</dbReference>
<evidence type="ECO:0000256" key="3">
    <source>
        <dbReference type="ARBA" id="ARBA00022475"/>
    </source>
</evidence>
<comment type="similarity">
    <text evidence="2 9">Belongs to the CN hydrolase family. Apolipoprotein N-acyltransferase subfamily.</text>
</comment>
<proteinExistence type="inferred from homology"/>
<keyword evidence="3 9" id="KW-1003">Cell membrane</keyword>
<keyword evidence="8 9" id="KW-0012">Acyltransferase</keyword>
<dbReference type="AlphaFoldDB" id="A0A395JIE6"/>
<dbReference type="SUPFAM" id="SSF56317">
    <property type="entry name" value="Carbon-nitrogen hydrolase"/>
    <property type="match status" value="1"/>
</dbReference>
<keyword evidence="6 9" id="KW-1133">Transmembrane helix</keyword>
<comment type="caution">
    <text evidence="11">The sequence shown here is derived from an EMBL/GenBank/DDBJ whole genome shotgun (WGS) entry which is preliminary data.</text>
</comment>
<comment type="function">
    <text evidence="9">Catalyzes the phospholipid dependent N-acylation of the N-terminal cysteine of apolipoprotein, the last step in lipoprotein maturation.</text>
</comment>
<feature type="transmembrane region" description="Helical" evidence="9">
    <location>
        <begin position="12"/>
        <end position="39"/>
    </location>
</feature>
<feature type="transmembrane region" description="Helical" evidence="9">
    <location>
        <begin position="51"/>
        <end position="71"/>
    </location>
</feature>
<feature type="domain" description="CN hydrolase" evidence="10">
    <location>
        <begin position="215"/>
        <end position="467"/>
    </location>
</feature>
<dbReference type="PROSITE" id="PS50263">
    <property type="entry name" value="CN_HYDROLASE"/>
    <property type="match status" value="1"/>
</dbReference>
<dbReference type="OrthoDB" id="9804277at2"/>
<evidence type="ECO:0000256" key="5">
    <source>
        <dbReference type="ARBA" id="ARBA00022692"/>
    </source>
</evidence>
<dbReference type="InterPro" id="IPR036526">
    <property type="entry name" value="C-N_Hydrolase_sf"/>
</dbReference>
<dbReference type="GO" id="GO:0042158">
    <property type="term" value="P:lipoprotein biosynthetic process"/>
    <property type="evidence" value="ECO:0007669"/>
    <property type="project" value="UniProtKB-UniRule"/>
</dbReference>
<dbReference type="InterPro" id="IPR045378">
    <property type="entry name" value="LNT_N"/>
</dbReference>
<keyword evidence="11" id="KW-0449">Lipoprotein</keyword>
<comment type="pathway">
    <text evidence="9">Protein modification; lipoprotein biosynthesis (N-acyl transfer).</text>
</comment>
<evidence type="ECO:0000256" key="7">
    <source>
        <dbReference type="ARBA" id="ARBA00023136"/>
    </source>
</evidence>
<reference evidence="11 12" key="1">
    <citation type="submission" date="2018-06" db="EMBL/GenBank/DDBJ databases">
        <title>Genomic Encyclopedia of Type Strains, Phase IV (KMG-IV): sequencing the most valuable type-strain genomes for metagenomic binning, comparative biology and taxonomic classification.</title>
        <authorList>
            <person name="Goeker M."/>
        </authorList>
    </citation>
    <scope>NUCLEOTIDE SEQUENCE [LARGE SCALE GENOMIC DNA]</scope>
    <source>
        <strain evidence="11 12">DSM 24032</strain>
    </source>
</reference>
<protein>
    <recommendedName>
        <fullName evidence="9">Apolipoprotein N-acyltransferase</fullName>
        <shortName evidence="9">ALP N-acyltransferase</shortName>
        <ecNumber evidence="9">2.3.1.269</ecNumber>
    </recommendedName>
</protein>